<keyword evidence="1" id="KW-0732">Signal</keyword>
<evidence type="ECO:0000313" key="5">
    <source>
        <dbReference type="Proteomes" id="UP000035346"/>
    </source>
</evidence>
<evidence type="ECO:0000313" key="7">
    <source>
        <dbReference type="Proteomes" id="UP000255140"/>
    </source>
</evidence>
<evidence type="ECO:0000313" key="2">
    <source>
        <dbReference type="EMBL" id="KLL35310.1"/>
    </source>
</evidence>
<name>A0A0H1Z787_STRAG</name>
<protein>
    <submittedName>
        <fullName evidence="3">cAMP factor</fullName>
    </submittedName>
</protein>
<reference evidence="6 7" key="2">
    <citation type="submission" date="2018-06" db="EMBL/GenBank/DDBJ databases">
        <authorList>
            <consortium name="Pathogen Informatics"/>
            <person name="Doyle S."/>
        </authorList>
    </citation>
    <scope>NUCLEOTIDE SEQUENCE [LARGE SCALE GENOMIC DNA]</scope>
    <source>
        <strain evidence="3 6">NCTC8185</strain>
        <strain evidence="4 7">NCTC9828</strain>
    </source>
</reference>
<dbReference type="InterPro" id="IPR010860">
    <property type="entry name" value="CAMP_factor"/>
</dbReference>
<accession>A0A0H1Z787</accession>
<dbReference type="EMBL" id="UHEW01000005">
    <property type="protein sequence ID" value="SUN27615.1"/>
    <property type="molecule type" value="Genomic_DNA"/>
</dbReference>
<dbReference type="EMBL" id="UHEQ01000004">
    <property type="protein sequence ID" value="SUN13886.1"/>
    <property type="molecule type" value="Genomic_DNA"/>
</dbReference>
<sequence length="255" mass="28360">MNVKHMMYLSGTLVAGALLFSPAVLEVHADQVTTPQVVNHVNSNNQAQQMAQKLDQDSIQLRNIKDNVQGTDYEKPVNEAITSVEKLKTSLRANSETVYDLNSIGSRVEALTDVIEAITFSTQHLANKVSQANIDMGFGITKLVIRILDPFASVDSIKAQVNDVKALEQKVLTYPDLKPTDRATIYTKSKLDKEIWNTRFTRDKKVLNVKEFKVYNTLNKAITHAVGVQLNPNVTVQQVDQEIVTLQAALQTALK</sequence>
<evidence type="ECO:0000256" key="1">
    <source>
        <dbReference type="SAM" id="SignalP"/>
    </source>
</evidence>
<dbReference type="RefSeq" id="WP_001101135.1">
    <property type="nucleotide sequence ID" value="NZ_CAACXY010000016.1"/>
</dbReference>
<dbReference type="Pfam" id="PF07373">
    <property type="entry name" value="CAMP_factor"/>
    <property type="match status" value="1"/>
</dbReference>
<feature type="chain" id="PRO_5013452749" evidence="1">
    <location>
        <begin position="30"/>
        <end position="255"/>
    </location>
</feature>
<comment type="caution">
    <text evidence="2">The sequence shown here is derived from an EMBL/GenBank/DDBJ whole genome shotgun (WGS) entry which is preliminary data.</text>
</comment>
<feature type="signal peptide" evidence="1">
    <location>
        <begin position="1"/>
        <end position="29"/>
    </location>
</feature>
<evidence type="ECO:0000313" key="6">
    <source>
        <dbReference type="Proteomes" id="UP000254076"/>
    </source>
</evidence>
<dbReference type="EMBL" id="LBKL01000099">
    <property type="protein sequence ID" value="KLL35310.1"/>
    <property type="molecule type" value="Genomic_DNA"/>
</dbReference>
<gene>
    <name evidence="3" type="ORF">NCTC8185_01153</name>
    <name evidence="4" type="ORF">NCTC9828_00423</name>
    <name evidence="2" type="ORF">WA04_11015</name>
</gene>
<dbReference type="Proteomes" id="UP000254076">
    <property type="component" value="Unassembled WGS sequence"/>
</dbReference>
<dbReference type="Proteomes" id="UP000255140">
    <property type="component" value="Unassembled WGS sequence"/>
</dbReference>
<proteinExistence type="predicted"/>
<evidence type="ECO:0000313" key="4">
    <source>
        <dbReference type="EMBL" id="SUN27615.1"/>
    </source>
</evidence>
<reference evidence="2 5" key="1">
    <citation type="journal article" date="2015" name="PLoS ONE">
        <title>Genomic analysis reveals the molecular basis for capsule loss in the group B streptococcus population.</title>
        <authorList>
            <consortium name="DEVANI Consortium"/>
            <person name="Rosini R."/>
            <person name="Campisi E."/>
            <person name="De Chiara M."/>
            <person name="Tettelin H."/>
            <person name="Rinaudo D."/>
            <person name="Toniolo C."/>
            <person name="Metruccio M."/>
            <person name="Guidotti S."/>
            <person name="Sorensen U.B."/>
            <person name="Kilian M."/>
            <person name="Ramirez M."/>
            <person name="Janulczyk R."/>
            <person name="Donati C."/>
            <person name="Grandi G."/>
            <person name="Margarit I."/>
        </authorList>
    </citation>
    <scope>NUCLEOTIDE SEQUENCE [LARGE SCALE GENOMIC DNA]</scope>
    <source>
        <strain evidence="2 5">DK-B-USS-215</strain>
    </source>
</reference>
<dbReference type="AlphaFoldDB" id="A0A0H1Z787"/>
<organism evidence="2 5">
    <name type="scientific">Streptococcus agalactiae</name>
    <dbReference type="NCBI Taxonomy" id="1311"/>
    <lineage>
        <taxon>Bacteria</taxon>
        <taxon>Bacillati</taxon>
        <taxon>Bacillota</taxon>
        <taxon>Bacilli</taxon>
        <taxon>Lactobacillales</taxon>
        <taxon>Streptococcaceae</taxon>
        <taxon>Streptococcus</taxon>
    </lineage>
</organism>
<dbReference type="Proteomes" id="UP000035346">
    <property type="component" value="Unassembled WGS sequence"/>
</dbReference>
<evidence type="ECO:0000313" key="3">
    <source>
        <dbReference type="EMBL" id="SUN13886.1"/>
    </source>
</evidence>